<comment type="caution">
    <text evidence="3">The sequence shown here is derived from an EMBL/GenBank/DDBJ whole genome shotgun (WGS) entry which is preliminary data.</text>
</comment>
<name>A0A0B3S4A1_9RHOB</name>
<feature type="domain" description="LysR substrate-binding" evidence="2">
    <location>
        <begin position="35"/>
        <end position="135"/>
    </location>
</feature>
<accession>A0A0B3S4A1</accession>
<dbReference type="SUPFAM" id="SSF53850">
    <property type="entry name" value="Periplasmic binding protein-like II"/>
    <property type="match status" value="1"/>
</dbReference>
<proteinExistence type="predicted"/>
<dbReference type="AlphaFoldDB" id="A0A0B3S4A1"/>
<dbReference type="STRING" id="561184.SAMN05216376_108269"/>
<feature type="region of interest" description="Disordered" evidence="1">
    <location>
        <begin position="139"/>
        <end position="158"/>
    </location>
</feature>
<dbReference type="RefSeq" id="WP_043144688.1">
    <property type="nucleotide sequence ID" value="NZ_JSUQ01000017.1"/>
</dbReference>
<dbReference type="Proteomes" id="UP000030960">
    <property type="component" value="Unassembled WGS sequence"/>
</dbReference>
<evidence type="ECO:0000259" key="2">
    <source>
        <dbReference type="Pfam" id="PF03466"/>
    </source>
</evidence>
<dbReference type="GO" id="GO:0006355">
    <property type="term" value="P:regulation of DNA-templated transcription"/>
    <property type="evidence" value="ECO:0007669"/>
    <property type="project" value="TreeGrafter"/>
</dbReference>
<dbReference type="Pfam" id="PF03466">
    <property type="entry name" value="LysR_substrate"/>
    <property type="match status" value="1"/>
</dbReference>
<evidence type="ECO:0000313" key="4">
    <source>
        <dbReference type="Proteomes" id="UP000030960"/>
    </source>
</evidence>
<dbReference type="PANTHER" id="PTHR30419">
    <property type="entry name" value="HTH-TYPE TRANSCRIPTIONAL REGULATOR YBHD"/>
    <property type="match status" value="1"/>
</dbReference>
<dbReference type="Gene3D" id="3.40.190.290">
    <property type="match status" value="1"/>
</dbReference>
<protein>
    <submittedName>
        <fullName evidence="3">Transcriptional regulator, LysR family protein</fullName>
    </submittedName>
</protein>
<feature type="compositionally biased region" description="Polar residues" evidence="1">
    <location>
        <begin position="145"/>
        <end position="158"/>
    </location>
</feature>
<dbReference type="InterPro" id="IPR050950">
    <property type="entry name" value="HTH-type_LysR_regulators"/>
</dbReference>
<dbReference type="EMBL" id="JSUQ01000017">
    <property type="protein sequence ID" value="KHQ51516.1"/>
    <property type="molecule type" value="Genomic_DNA"/>
</dbReference>
<dbReference type="GO" id="GO:0005829">
    <property type="term" value="C:cytosol"/>
    <property type="evidence" value="ECO:0007669"/>
    <property type="project" value="TreeGrafter"/>
</dbReference>
<organism evidence="3 4">
    <name type="scientific">Mameliella alba</name>
    <dbReference type="NCBI Taxonomy" id="561184"/>
    <lineage>
        <taxon>Bacteria</taxon>
        <taxon>Pseudomonadati</taxon>
        <taxon>Pseudomonadota</taxon>
        <taxon>Alphaproteobacteria</taxon>
        <taxon>Rhodobacterales</taxon>
        <taxon>Roseobacteraceae</taxon>
        <taxon>Mameliella</taxon>
    </lineage>
</organism>
<gene>
    <name evidence="3" type="ORF">OA50_04011</name>
</gene>
<dbReference type="InterPro" id="IPR005119">
    <property type="entry name" value="LysR_subst-bd"/>
</dbReference>
<evidence type="ECO:0000256" key="1">
    <source>
        <dbReference type="SAM" id="MobiDB-lite"/>
    </source>
</evidence>
<reference evidence="3 4" key="1">
    <citation type="submission" date="2014-10" db="EMBL/GenBank/DDBJ databases">
        <title>Genome sequence of Ponticoccus sp. strain UMTAT08 isolated from clonal culture of toxic dinoflagellate Alexandrium tamiyavanichii.</title>
        <authorList>
            <person name="Gan H.Y."/>
            <person name="Muhd D.-D."/>
            <person name="Mohd Noor M.E."/>
            <person name="Yeong Y.S."/>
            <person name="Usup G."/>
        </authorList>
    </citation>
    <scope>NUCLEOTIDE SEQUENCE [LARGE SCALE GENOMIC DNA]</scope>
    <source>
        <strain evidence="3 4">UMTAT08</strain>
    </source>
</reference>
<sequence>MLHSRVLRYLGEVARSGSIRAAGEWLNVASSSINKHVLQAVLDGKADLGFAYNLPPTPNIEVMSRMNAQLGTVVSTAHPIAHMNMVPLSECLTYPLIFADKSMSIRQIVAEAFDASGQDANPAFETNSIEAMKSIPQAAAGSPFSAGSTSSRNAARAS</sequence>
<dbReference type="PANTHER" id="PTHR30419:SF2">
    <property type="entry name" value="LYSR FAMILY TRANSCRIPTIONAL REGULATOR"/>
    <property type="match status" value="1"/>
</dbReference>
<evidence type="ECO:0000313" key="3">
    <source>
        <dbReference type="EMBL" id="KHQ51516.1"/>
    </source>
</evidence>
<keyword evidence="4" id="KW-1185">Reference proteome</keyword>